<protein>
    <submittedName>
        <fullName evidence="1">Uncharacterized protein</fullName>
    </submittedName>
</protein>
<gene>
    <name evidence="1" type="ORF">GCM10009765_18080</name>
</gene>
<dbReference type="RefSeq" id="WP_344308849.1">
    <property type="nucleotide sequence ID" value="NZ_BAAANY010000007.1"/>
</dbReference>
<reference evidence="1 2" key="1">
    <citation type="journal article" date="2019" name="Int. J. Syst. Evol. Microbiol.">
        <title>The Global Catalogue of Microorganisms (GCM) 10K type strain sequencing project: providing services to taxonomists for standard genome sequencing and annotation.</title>
        <authorList>
            <consortium name="The Broad Institute Genomics Platform"/>
            <consortium name="The Broad Institute Genome Sequencing Center for Infectious Disease"/>
            <person name="Wu L."/>
            <person name="Ma J."/>
        </authorList>
    </citation>
    <scope>NUCLEOTIDE SEQUENCE [LARGE SCALE GENOMIC DNA]</scope>
    <source>
        <strain evidence="1 2">JCM 14718</strain>
    </source>
</reference>
<evidence type="ECO:0000313" key="1">
    <source>
        <dbReference type="EMBL" id="GAA1668984.1"/>
    </source>
</evidence>
<name>A0ABN2GDK7_9ACTN</name>
<keyword evidence="2" id="KW-1185">Reference proteome</keyword>
<comment type="caution">
    <text evidence="1">The sequence shown here is derived from an EMBL/GenBank/DDBJ whole genome shotgun (WGS) entry which is preliminary data.</text>
</comment>
<sequence length="215" mass="23386">MNDDELSKGDLDFDLCVLGDALTSWHQAVDAGEQTPIGRIAVCSEVGEPLVSVALTDWHVDRLSGYLVGEWAGLRLATPVVLVELLEKIVEPAGDSEEIIGFLAIDDSYTTCRHLLALCPRGADILAEMLGVSAAIATIERKETRSAHGRVVFRPGSRVRVLTGLQGSGLGTVSRVRTTLKVGTPELFVYDVRLDDGHGELLRFTADRLENHVRR</sequence>
<accession>A0ABN2GDK7</accession>
<dbReference type="EMBL" id="BAAANY010000007">
    <property type="protein sequence ID" value="GAA1668984.1"/>
    <property type="molecule type" value="Genomic_DNA"/>
</dbReference>
<proteinExistence type="predicted"/>
<organism evidence="1 2">
    <name type="scientific">Fodinicola feengrottensis</name>
    <dbReference type="NCBI Taxonomy" id="435914"/>
    <lineage>
        <taxon>Bacteria</taxon>
        <taxon>Bacillati</taxon>
        <taxon>Actinomycetota</taxon>
        <taxon>Actinomycetes</taxon>
        <taxon>Mycobacteriales</taxon>
        <taxon>Fodinicola</taxon>
    </lineage>
</organism>
<evidence type="ECO:0000313" key="2">
    <source>
        <dbReference type="Proteomes" id="UP001500618"/>
    </source>
</evidence>
<dbReference type="Proteomes" id="UP001500618">
    <property type="component" value="Unassembled WGS sequence"/>
</dbReference>